<name>A0A2T9X4X5_9CREN</name>
<evidence type="ECO:0000313" key="5">
    <source>
        <dbReference type="Proteomes" id="UP000245638"/>
    </source>
</evidence>
<evidence type="ECO:0000256" key="1">
    <source>
        <dbReference type="ARBA" id="ARBA00022980"/>
    </source>
</evidence>
<dbReference type="OMA" id="YKRIGRG"/>
<dbReference type="NCBIfam" id="NF008914">
    <property type="entry name" value="PRK12277.1"/>
    <property type="match status" value="1"/>
</dbReference>
<dbReference type="GO" id="GO:0006412">
    <property type="term" value="P:translation"/>
    <property type="evidence" value="ECO:0007669"/>
    <property type="project" value="UniProtKB-UniRule"/>
</dbReference>
<protein>
    <recommendedName>
        <fullName evidence="3">Large ribosomal subunit protein eL13</fullName>
    </recommendedName>
</protein>
<proteinExistence type="inferred from homology"/>
<dbReference type="GO" id="GO:1990904">
    <property type="term" value="C:ribonucleoprotein complex"/>
    <property type="evidence" value="ECO:0007669"/>
    <property type="project" value="UniProtKB-KW"/>
</dbReference>
<organism evidence="4 5">
    <name type="scientific">Acidianus hospitalis</name>
    <dbReference type="NCBI Taxonomy" id="563177"/>
    <lineage>
        <taxon>Archaea</taxon>
        <taxon>Thermoproteota</taxon>
        <taxon>Thermoprotei</taxon>
        <taxon>Sulfolobales</taxon>
        <taxon>Sulfolobaceae</taxon>
        <taxon>Acidianus</taxon>
    </lineage>
</organism>
<comment type="similarity">
    <text evidence="3">Belongs to the eukaryotic ribosomal protein eL13 family.</text>
</comment>
<keyword evidence="1 3" id="KW-0689">Ribosomal protein</keyword>
<evidence type="ECO:0000256" key="2">
    <source>
        <dbReference type="ARBA" id="ARBA00023274"/>
    </source>
</evidence>
<evidence type="ECO:0000313" key="4">
    <source>
        <dbReference type="EMBL" id="PVU75095.1"/>
    </source>
</evidence>
<keyword evidence="2 3" id="KW-0687">Ribonucleoprotein</keyword>
<dbReference type="Pfam" id="PF01294">
    <property type="entry name" value="Ribosomal_L13e"/>
    <property type="match status" value="1"/>
</dbReference>
<dbReference type="GO" id="GO:0003735">
    <property type="term" value="F:structural constituent of ribosome"/>
    <property type="evidence" value="ECO:0007669"/>
    <property type="project" value="InterPro"/>
</dbReference>
<evidence type="ECO:0000256" key="3">
    <source>
        <dbReference type="HAMAP-Rule" id="MF_00499"/>
    </source>
</evidence>
<dbReference type="GO" id="GO:0005840">
    <property type="term" value="C:ribosome"/>
    <property type="evidence" value="ECO:0007669"/>
    <property type="project" value="UniProtKB-KW"/>
</dbReference>
<gene>
    <name evidence="3" type="primary">rpl13e</name>
    <name evidence="4" type="ORF">DDW13_05460</name>
</gene>
<accession>A0A2T9X4X5</accession>
<dbReference type="Proteomes" id="UP000245638">
    <property type="component" value="Unassembled WGS sequence"/>
</dbReference>
<comment type="caution">
    <text evidence="4">The sequence shown here is derived from an EMBL/GenBank/DDBJ whole genome shotgun (WGS) entry which is preliminary data.</text>
</comment>
<dbReference type="InterPro" id="IPR001380">
    <property type="entry name" value="Ribosomal_eL13"/>
</dbReference>
<dbReference type="EMBL" id="QEFD01000160">
    <property type="protein sequence ID" value="PVU75095.1"/>
    <property type="molecule type" value="Genomic_DNA"/>
</dbReference>
<dbReference type="RefSeq" id="WP_013775007.1">
    <property type="nucleotide sequence ID" value="NC_015518.1"/>
</dbReference>
<reference evidence="4 5" key="1">
    <citation type="journal article" date="2015" name="Appl. Environ. Microbiol.">
        <title>Nanoarchaeota, Their Sulfolobales Host, and Nanoarchaeota Virus Distribution across Yellowstone National Park Hot Springs.</title>
        <authorList>
            <person name="Munson-McGee J.H."/>
            <person name="Field E.K."/>
            <person name="Bateson M."/>
            <person name="Rooney C."/>
            <person name="Stepanauskas R."/>
            <person name="Young M.J."/>
        </authorList>
    </citation>
    <scope>NUCLEOTIDE SEQUENCE [LARGE SCALE GENOMIC DNA]</scope>
    <source>
        <strain evidence="4">SCGC AC-742_N10</strain>
    </source>
</reference>
<sequence>MNPPTPMIKRPNYSFEYPHERKSTREGRGFSLGELKAANLTPEKARKLGLRVDKRRKSVHQENVDALKKYLDELNKEKSTQSKT</sequence>
<dbReference type="HAMAP" id="MF_00499">
    <property type="entry name" value="Ribosomal_eL13"/>
    <property type="match status" value="1"/>
</dbReference>
<dbReference type="AlphaFoldDB" id="A0A2T9X4X5"/>